<keyword evidence="1" id="KW-0812">Transmembrane</keyword>
<sequence length="93" mass="9259">MYVTLPPGAALARPGLGPVHPFQAGAGDVAVPITHQASTDHATAVLDLLSGLLTGVVGLGFLLYACAGLLGVLVALLLRVGRRPSRPGPDAAA</sequence>
<gene>
    <name evidence="2" type="ORF">Ga0074812_119108</name>
</gene>
<evidence type="ECO:0000256" key="1">
    <source>
        <dbReference type="SAM" id="Phobius"/>
    </source>
</evidence>
<accession>A0A0S4QVH6</accession>
<dbReference type="EMBL" id="FAOZ01000019">
    <property type="protein sequence ID" value="CUU58474.1"/>
    <property type="molecule type" value="Genomic_DNA"/>
</dbReference>
<evidence type="ECO:0000313" key="3">
    <source>
        <dbReference type="Proteomes" id="UP000198802"/>
    </source>
</evidence>
<protein>
    <submittedName>
        <fullName evidence="2">Uncharacterized protein</fullName>
    </submittedName>
</protein>
<dbReference type="Proteomes" id="UP000198802">
    <property type="component" value="Unassembled WGS sequence"/>
</dbReference>
<proteinExistence type="predicted"/>
<dbReference type="RefSeq" id="WP_091281585.1">
    <property type="nucleotide sequence ID" value="NZ_FAOZ01000019.1"/>
</dbReference>
<evidence type="ECO:0000313" key="2">
    <source>
        <dbReference type="EMBL" id="CUU58474.1"/>
    </source>
</evidence>
<reference evidence="3" key="1">
    <citation type="submission" date="2015-11" db="EMBL/GenBank/DDBJ databases">
        <authorList>
            <person name="Varghese N."/>
        </authorList>
    </citation>
    <scope>NUCLEOTIDE SEQUENCE [LARGE SCALE GENOMIC DNA]</scope>
    <source>
        <strain evidence="3">DSM 45899</strain>
    </source>
</reference>
<organism evidence="2 3">
    <name type="scientific">Parafrankia irregularis</name>
    <dbReference type="NCBI Taxonomy" id="795642"/>
    <lineage>
        <taxon>Bacteria</taxon>
        <taxon>Bacillati</taxon>
        <taxon>Actinomycetota</taxon>
        <taxon>Actinomycetes</taxon>
        <taxon>Frankiales</taxon>
        <taxon>Frankiaceae</taxon>
        <taxon>Parafrankia</taxon>
    </lineage>
</organism>
<name>A0A0S4QVH6_9ACTN</name>
<keyword evidence="1" id="KW-0472">Membrane</keyword>
<keyword evidence="3" id="KW-1185">Reference proteome</keyword>
<dbReference type="AlphaFoldDB" id="A0A0S4QVH6"/>
<keyword evidence="1" id="KW-1133">Transmembrane helix</keyword>
<feature type="transmembrane region" description="Helical" evidence="1">
    <location>
        <begin position="56"/>
        <end position="78"/>
    </location>
</feature>